<gene>
    <name evidence="1" type="ORF">EVA97_02470</name>
</gene>
<dbReference type="EMBL" id="SHBJ01000012">
    <property type="protein sequence ID" value="RZO28509.1"/>
    <property type="molecule type" value="Genomic_DNA"/>
</dbReference>
<dbReference type="Proteomes" id="UP000315283">
    <property type="component" value="Unassembled WGS sequence"/>
</dbReference>
<organism evidence="1 2">
    <name type="scientific">SAR86 cluster bacterium</name>
    <dbReference type="NCBI Taxonomy" id="2030880"/>
    <lineage>
        <taxon>Bacteria</taxon>
        <taxon>Pseudomonadati</taxon>
        <taxon>Pseudomonadota</taxon>
        <taxon>Gammaproteobacteria</taxon>
        <taxon>SAR86 cluster</taxon>
    </lineage>
</organism>
<reference evidence="1 2" key="1">
    <citation type="submission" date="2019-02" db="EMBL/GenBank/DDBJ databases">
        <title>Prokaryotic population dynamics and viral predation in marine succession experiment using metagenomics: the confinement effect.</title>
        <authorList>
            <person name="Haro-Moreno J.M."/>
            <person name="Rodriguez-Valera F."/>
            <person name="Lopez-Perez M."/>
        </authorList>
    </citation>
    <scope>NUCLEOTIDE SEQUENCE [LARGE SCALE GENOMIC DNA]</scope>
    <source>
        <strain evidence="1">MED-G164</strain>
    </source>
</reference>
<comment type="caution">
    <text evidence="1">The sequence shown here is derived from an EMBL/GenBank/DDBJ whole genome shotgun (WGS) entry which is preliminary data.</text>
</comment>
<evidence type="ECO:0000313" key="1">
    <source>
        <dbReference type="EMBL" id="RZO28509.1"/>
    </source>
</evidence>
<protein>
    <submittedName>
        <fullName evidence="1">Uncharacterized protein</fullName>
    </submittedName>
</protein>
<dbReference type="AlphaFoldDB" id="A0A520N560"/>
<name>A0A520N560_9GAMM</name>
<dbReference type="PROSITE" id="PS51257">
    <property type="entry name" value="PROKAR_LIPOPROTEIN"/>
    <property type="match status" value="1"/>
</dbReference>
<sequence>MKKITLLLTTIFLISACSQNDQDFEADPASFVEYVWHSAGPEFTAENLAMLVNKWNSIIDGINCSAMTGANILTPKLANDGYDFIWVLLWDSQDGRDECWADWTENQQAAWDVTIDGIMEYDLDNVYLFKPTLGKSPKMENNSGSFVNTFYFCTFNDGYSNMDLVSYQNELNSIDGFSDYWWYVTLEPQFEPADPKPDFVWLDLWGSDADKASDQSKFSQTSLPAQVDEKFTCLPDIGGTSFNGTVIRR</sequence>
<evidence type="ECO:0000313" key="2">
    <source>
        <dbReference type="Proteomes" id="UP000315283"/>
    </source>
</evidence>
<accession>A0A520N560</accession>
<proteinExistence type="predicted"/>